<dbReference type="PANTHER" id="PTHR23513:SF6">
    <property type="entry name" value="MAJOR FACILITATOR SUPERFAMILY ASSOCIATED DOMAIN-CONTAINING PROTEIN"/>
    <property type="match status" value="1"/>
</dbReference>
<feature type="transmembrane region" description="Helical" evidence="6">
    <location>
        <begin position="175"/>
        <end position="197"/>
    </location>
</feature>
<dbReference type="InterPro" id="IPR036259">
    <property type="entry name" value="MFS_trans_sf"/>
</dbReference>
<feature type="transmembrane region" description="Helical" evidence="6">
    <location>
        <begin position="335"/>
        <end position="354"/>
    </location>
</feature>
<keyword evidence="4 6" id="KW-1133">Transmembrane helix</keyword>
<keyword evidence="2" id="KW-1003">Cell membrane</keyword>
<dbReference type="SUPFAM" id="SSF103473">
    <property type="entry name" value="MFS general substrate transporter"/>
    <property type="match status" value="1"/>
</dbReference>
<dbReference type="InterPro" id="IPR011701">
    <property type="entry name" value="MFS"/>
</dbReference>
<dbReference type="Pfam" id="PF07690">
    <property type="entry name" value="MFS_1"/>
    <property type="match status" value="1"/>
</dbReference>
<dbReference type="GO" id="GO:0005886">
    <property type="term" value="C:plasma membrane"/>
    <property type="evidence" value="ECO:0007669"/>
    <property type="project" value="UniProtKB-SubCell"/>
</dbReference>
<dbReference type="GO" id="GO:0022857">
    <property type="term" value="F:transmembrane transporter activity"/>
    <property type="evidence" value="ECO:0007669"/>
    <property type="project" value="InterPro"/>
</dbReference>
<evidence type="ECO:0000256" key="6">
    <source>
        <dbReference type="SAM" id="Phobius"/>
    </source>
</evidence>
<keyword evidence="8" id="KW-1185">Reference proteome</keyword>
<protein>
    <submittedName>
        <fullName evidence="7">Major Facilitator Superfamily protein</fullName>
    </submittedName>
</protein>
<dbReference type="PANTHER" id="PTHR23513">
    <property type="entry name" value="INTEGRAL MEMBRANE EFFLUX PROTEIN-RELATED"/>
    <property type="match status" value="1"/>
</dbReference>
<reference evidence="8" key="1">
    <citation type="submission" date="2016-10" db="EMBL/GenBank/DDBJ databases">
        <authorList>
            <person name="Varghese N."/>
            <person name="Submissions S."/>
        </authorList>
    </citation>
    <scope>NUCLEOTIDE SEQUENCE [LARGE SCALE GENOMIC DNA]</scope>
    <source>
        <strain evidence="8">DSM 45789</strain>
    </source>
</reference>
<feature type="transmembrane region" description="Helical" evidence="6">
    <location>
        <begin position="308"/>
        <end position="329"/>
    </location>
</feature>
<evidence type="ECO:0000256" key="4">
    <source>
        <dbReference type="ARBA" id="ARBA00022989"/>
    </source>
</evidence>
<feature type="transmembrane region" description="Helical" evidence="6">
    <location>
        <begin position="243"/>
        <end position="267"/>
    </location>
</feature>
<feature type="transmembrane region" description="Helical" evidence="6">
    <location>
        <begin position="87"/>
        <end position="104"/>
    </location>
</feature>
<evidence type="ECO:0000313" key="7">
    <source>
        <dbReference type="EMBL" id="SFS88731.1"/>
    </source>
</evidence>
<feature type="transmembrane region" description="Helical" evidence="6">
    <location>
        <begin position="366"/>
        <end position="386"/>
    </location>
</feature>
<dbReference type="CDD" id="cd06173">
    <property type="entry name" value="MFS_MefA_like"/>
    <property type="match status" value="1"/>
</dbReference>
<accession>A0A1I6THV5</accession>
<gene>
    <name evidence="7" type="ORF">SAMN05444972_11024</name>
</gene>
<dbReference type="EMBL" id="FPAA01000010">
    <property type="protein sequence ID" value="SFS88731.1"/>
    <property type="molecule type" value="Genomic_DNA"/>
</dbReference>
<comment type="subcellular location">
    <subcellularLocation>
        <location evidence="1">Cell membrane</location>
        <topology evidence="1">Multi-pass membrane protein</topology>
    </subcellularLocation>
</comment>
<keyword evidence="5 6" id="KW-0472">Membrane</keyword>
<evidence type="ECO:0000256" key="1">
    <source>
        <dbReference type="ARBA" id="ARBA00004651"/>
    </source>
</evidence>
<feature type="transmembrane region" description="Helical" evidence="6">
    <location>
        <begin position="279"/>
        <end position="296"/>
    </location>
</feature>
<feature type="transmembrane region" description="Helical" evidence="6">
    <location>
        <begin position="55"/>
        <end position="75"/>
    </location>
</feature>
<keyword evidence="3 6" id="KW-0812">Transmembrane</keyword>
<name>A0A1I6THV5_9BACL</name>
<evidence type="ECO:0000256" key="5">
    <source>
        <dbReference type="ARBA" id="ARBA00023136"/>
    </source>
</evidence>
<proteinExistence type="predicted"/>
<evidence type="ECO:0000256" key="3">
    <source>
        <dbReference type="ARBA" id="ARBA00022692"/>
    </source>
</evidence>
<feature type="transmembrane region" description="Helical" evidence="6">
    <location>
        <begin position="398"/>
        <end position="418"/>
    </location>
</feature>
<dbReference type="RefSeq" id="WP_140413619.1">
    <property type="nucleotide sequence ID" value="NZ_FPAA01000010.1"/>
</dbReference>
<dbReference type="Gene3D" id="1.20.1250.20">
    <property type="entry name" value="MFS general substrate transporter like domains"/>
    <property type="match status" value="1"/>
</dbReference>
<evidence type="ECO:0000256" key="2">
    <source>
        <dbReference type="ARBA" id="ARBA00022475"/>
    </source>
</evidence>
<sequence>MYPSSRPSWPSSKRNPLWANRSFTMVAVSEAFSHLGNMAQGIVLAAYIYTLSHSVELYGIWLLVRFAPQFLFVFWVGKLVDRYSRRYVTTLIQILLGITSVAMAGCSEHLVVMMLLTLFAGVVELPYQPALLASIPSLVRQEHLPKANGIMSVLSGCARMVGAGLAALGLLTKGIVWLLLFNAGTFFISAIVIWISLPTKNEDRIKQEEVSQEVVSQRRGAGLKGVGIGVSLRYLWQQRTLKFLVLGSTLLWECLSLSDVLLVPILAEATHGGEKTYGIYRFIATMGMAFGSYFSVHWHRKFANDGLLSDGFAVPLLVASLSTIALALWPWTIGYLAYFLLWMAVMLPSNLLTVELQQTPNAIRGQVMTFADAIDGMLFISVMVIIPQWVKFTDEQTLLWMSTIPFLLVAIIWTIRWLSHTRQLGKRVDE</sequence>
<organism evidence="7 8">
    <name type="scientific">Marininema halotolerans</name>
    <dbReference type="NCBI Taxonomy" id="1155944"/>
    <lineage>
        <taxon>Bacteria</taxon>
        <taxon>Bacillati</taxon>
        <taxon>Bacillota</taxon>
        <taxon>Bacilli</taxon>
        <taxon>Bacillales</taxon>
        <taxon>Thermoactinomycetaceae</taxon>
        <taxon>Marininema</taxon>
    </lineage>
</organism>
<dbReference type="Proteomes" id="UP000198660">
    <property type="component" value="Unassembled WGS sequence"/>
</dbReference>
<dbReference type="AlphaFoldDB" id="A0A1I6THV5"/>
<dbReference type="OrthoDB" id="9775268at2"/>
<evidence type="ECO:0000313" key="8">
    <source>
        <dbReference type="Proteomes" id="UP000198660"/>
    </source>
</evidence>